<evidence type="ECO:0000259" key="1">
    <source>
        <dbReference type="Pfam" id="PF08241"/>
    </source>
</evidence>
<proteinExistence type="predicted"/>
<keyword evidence="3" id="KW-1185">Reference proteome</keyword>
<dbReference type="GO" id="GO:0032259">
    <property type="term" value="P:methylation"/>
    <property type="evidence" value="ECO:0007669"/>
    <property type="project" value="UniProtKB-KW"/>
</dbReference>
<dbReference type="InterPro" id="IPR013216">
    <property type="entry name" value="Methyltransf_11"/>
</dbReference>
<dbReference type="Pfam" id="PF08241">
    <property type="entry name" value="Methyltransf_11"/>
    <property type="match status" value="1"/>
</dbReference>
<evidence type="ECO:0000313" key="3">
    <source>
        <dbReference type="Proteomes" id="UP000298347"/>
    </source>
</evidence>
<organism evidence="2 3">
    <name type="scientific">Sporolactobacillus shoreae</name>
    <dbReference type="NCBI Taxonomy" id="1465501"/>
    <lineage>
        <taxon>Bacteria</taxon>
        <taxon>Bacillati</taxon>
        <taxon>Bacillota</taxon>
        <taxon>Bacilli</taxon>
        <taxon>Bacillales</taxon>
        <taxon>Sporolactobacillaceae</taxon>
        <taxon>Sporolactobacillus</taxon>
    </lineage>
</organism>
<name>A0A4Z0GQH9_9BACL</name>
<dbReference type="RefSeq" id="WP_135348381.1">
    <property type="nucleotide sequence ID" value="NZ_SRJD01000008.1"/>
</dbReference>
<dbReference type="GO" id="GO:0008757">
    <property type="term" value="F:S-adenosylmethionine-dependent methyltransferase activity"/>
    <property type="evidence" value="ECO:0007669"/>
    <property type="project" value="InterPro"/>
</dbReference>
<protein>
    <submittedName>
        <fullName evidence="2">Class I SAM-dependent methyltransferase</fullName>
    </submittedName>
</protein>
<reference evidence="2 3" key="1">
    <citation type="journal article" date="2015" name="Int. J. Syst. Evol. Microbiol.">
        <title>Sporolactobacillus shoreae sp. nov. and Sporolactobacillus spathodeae sp. nov., two spore-forming lactic acid bacteria isolated from tree barks in Thailand.</title>
        <authorList>
            <person name="Thamacharoensuk T."/>
            <person name="Kitahara M."/>
            <person name="Ohkuma M."/>
            <person name="Thongchul N."/>
            <person name="Tanasupawat S."/>
        </authorList>
    </citation>
    <scope>NUCLEOTIDE SEQUENCE [LARGE SCALE GENOMIC DNA]</scope>
    <source>
        <strain evidence="2 3">BK92</strain>
    </source>
</reference>
<dbReference type="Proteomes" id="UP000298347">
    <property type="component" value="Unassembled WGS sequence"/>
</dbReference>
<dbReference type="EMBL" id="SRJD01000008">
    <property type="protein sequence ID" value="TGA98293.1"/>
    <property type="molecule type" value="Genomic_DNA"/>
</dbReference>
<dbReference type="PANTHER" id="PTHR43591">
    <property type="entry name" value="METHYLTRANSFERASE"/>
    <property type="match status" value="1"/>
</dbReference>
<dbReference type="AlphaFoldDB" id="A0A4Z0GQH9"/>
<sequence>MEEVEKQYRNSANLDIRIRIHQQYSENKTDWHEWLFDQYRIGSGSRILELGCGNGQFWLKNRDRVPDSWVITLSDFSSGMLADARKNLGDVPNICFREIDIQKIPYEDHQFDAVIANHMLYHVPDRPRALQEIRRVLKPQGVFYASTIGKKHMLEINTLLKGFDPELGDVLTNVQAAAFGLENGAKQLAPFFHQVRLKEFPGGLRIDDVQAIADYILSSGTEIKKILTGAKLEAFIQYLEKEKEKQGGWIHITKATGLFEAR</sequence>
<feature type="domain" description="Methyltransferase type 11" evidence="1">
    <location>
        <begin position="48"/>
        <end position="144"/>
    </location>
</feature>
<accession>A0A4Z0GQH9</accession>
<dbReference type="InterPro" id="IPR029063">
    <property type="entry name" value="SAM-dependent_MTases_sf"/>
</dbReference>
<dbReference type="SUPFAM" id="SSF53335">
    <property type="entry name" value="S-adenosyl-L-methionine-dependent methyltransferases"/>
    <property type="match status" value="1"/>
</dbReference>
<dbReference type="OrthoDB" id="9777497at2"/>
<evidence type="ECO:0000313" key="2">
    <source>
        <dbReference type="EMBL" id="TGA98293.1"/>
    </source>
</evidence>
<gene>
    <name evidence="2" type="ORF">E4665_08585</name>
</gene>
<dbReference type="CDD" id="cd02440">
    <property type="entry name" value="AdoMet_MTases"/>
    <property type="match status" value="1"/>
</dbReference>
<keyword evidence="2" id="KW-0808">Transferase</keyword>
<keyword evidence="2" id="KW-0489">Methyltransferase</keyword>
<comment type="caution">
    <text evidence="2">The sequence shown here is derived from an EMBL/GenBank/DDBJ whole genome shotgun (WGS) entry which is preliminary data.</text>
</comment>
<dbReference type="Gene3D" id="3.40.50.150">
    <property type="entry name" value="Vaccinia Virus protein VP39"/>
    <property type="match status" value="1"/>
</dbReference>